<reference evidence="2" key="1">
    <citation type="journal article" date="2018" name="PLoS Negl. Trop. Dis.">
        <title>Sialome diversity of ticks revealed by RNAseq of single tick salivary glands.</title>
        <authorList>
            <person name="Perner J."/>
            <person name="Kropackova S."/>
            <person name="Kopacek P."/>
            <person name="Ribeiro J.M."/>
        </authorList>
    </citation>
    <scope>NUCLEOTIDE SEQUENCE</scope>
    <source>
        <strain evidence="2">Siblings of single egg batch collected in Ceske Budejovice</strain>
        <tissue evidence="2">Salivary glands</tissue>
    </source>
</reference>
<feature type="chain" id="PRO_5007542200" evidence="1">
    <location>
        <begin position="23"/>
        <end position="113"/>
    </location>
</feature>
<name>A0A147BF96_IXORI</name>
<feature type="non-terminal residue" evidence="2">
    <location>
        <position position="113"/>
    </location>
</feature>
<organism evidence="2">
    <name type="scientific">Ixodes ricinus</name>
    <name type="common">Common tick</name>
    <name type="synonym">Acarus ricinus</name>
    <dbReference type="NCBI Taxonomy" id="34613"/>
    <lineage>
        <taxon>Eukaryota</taxon>
        <taxon>Metazoa</taxon>
        <taxon>Ecdysozoa</taxon>
        <taxon>Arthropoda</taxon>
        <taxon>Chelicerata</taxon>
        <taxon>Arachnida</taxon>
        <taxon>Acari</taxon>
        <taxon>Parasitiformes</taxon>
        <taxon>Ixodida</taxon>
        <taxon>Ixodoidea</taxon>
        <taxon>Ixodidae</taxon>
        <taxon>Ixodinae</taxon>
        <taxon>Ixodes</taxon>
    </lineage>
</organism>
<evidence type="ECO:0000313" key="2">
    <source>
        <dbReference type="EMBL" id="JAR89480.1"/>
    </source>
</evidence>
<keyword evidence="1" id="KW-0732">Signal</keyword>
<sequence length="113" mass="13266">MLRARSLFIMLVIAMAFQCCRNQTCAQNETGMAYTSVSPTRNSTTLETSFMIKPERREMNSSRPTTTRRRRNRPKLHHRWLDYPWGEPVLVDDYTLHPSLYGTIINKMLRMAV</sequence>
<protein>
    <submittedName>
        <fullName evidence="2">Putative secreted protein</fullName>
    </submittedName>
</protein>
<evidence type="ECO:0000256" key="1">
    <source>
        <dbReference type="SAM" id="SignalP"/>
    </source>
</evidence>
<dbReference type="AlphaFoldDB" id="A0A147BF96"/>
<proteinExistence type="predicted"/>
<dbReference type="EMBL" id="GEGO01005924">
    <property type="protein sequence ID" value="JAR89480.1"/>
    <property type="molecule type" value="Transcribed_RNA"/>
</dbReference>
<feature type="signal peptide" evidence="1">
    <location>
        <begin position="1"/>
        <end position="22"/>
    </location>
</feature>
<accession>A0A147BF96</accession>